<dbReference type="Gene3D" id="1.20.120.330">
    <property type="entry name" value="Nucleotidyltransferases domain 2"/>
    <property type="match status" value="1"/>
</dbReference>
<keyword evidence="2" id="KW-0808">Transferase</keyword>
<dbReference type="OrthoDB" id="2539715at2"/>
<dbReference type="AlphaFoldDB" id="A0A151B616"/>
<dbReference type="Proteomes" id="UP000075531">
    <property type="component" value="Unassembled WGS sequence"/>
</dbReference>
<evidence type="ECO:0000259" key="1">
    <source>
        <dbReference type="Pfam" id="PF18765"/>
    </source>
</evidence>
<sequence length="297" mass="35107">MNTVMQYQKAFNTIVDRMKEDKNVLAVLVFGSMVSGDFWEESDIDMFVVIEGELDYIKNVYTNINDIPIHFRFINKSDFMKLHIKSMDKGYSNRLIASSKLVFSKDMDITTKYDQGRFYTDKYRGIKNLVYLGRVLAYISECKKYISNDVLPTAYNLAIKCVNDFSKLYVNFNGYTVTRDVLTMCINTNSEFYNIVNELFFESKDVKEAIENTLKYIENEIDNNLRNICYMLLDYMKEKDELLSSDEIRRDSQFYGFDIKAELILDRLFKKQIIKKVKRSFYLDSSNELFKENVYTI</sequence>
<reference evidence="2 3" key="1">
    <citation type="submission" date="2016-02" db="EMBL/GenBank/DDBJ databases">
        <title>Genome sequence of Clostridium tepidiprofundi DSM 19306.</title>
        <authorList>
            <person name="Poehlein A."/>
            <person name="Daniel R."/>
        </authorList>
    </citation>
    <scope>NUCLEOTIDE SEQUENCE [LARGE SCALE GENOMIC DNA]</scope>
    <source>
        <strain evidence="2 3">DSM 19306</strain>
    </source>
</reference>
<dbReference type="STRING" id="1121338.CLTEP_09070"/>
<proteinExistence type="predicted"/>
<evidence type="ECO:0000313" key="3">
    <source>
        <dbReference type="Proteomes" id="UP000075531"/>
    </source>
</evidence>
<dbReference type="GO" id="GO:0016740">
    <property type="term" value="F:transferase activity"/>
    <property type="evidence" value="ECO:0007669"/>
    <property type="project" value="UniProtKB-KW"/>
</dbReference>
<comment type="caution">
    <text evidence="2">The sequence shown here is derived from an EMBL/GenBank/DDBJ whole genome shotgun (WGS) entry which is preliminary data.</text>
</comment>
<dbReference type="Gene3D" id="3.30.460.10">
    <property type="entry name" value="Beta Polymerase, domain 2"/>
    <property type="match status" value="1"/>
</dbReference>
<evidence type="ECO:0000313" key="2">
    <source>
        <dbReference type="EMBL" id="KYH35087.1"/>
    </source>
</evidence>
<feature type="domain" description="Polymerase beta nucleotidyltransferase" evidence="1">
    <location>
        <begin position="12"/>
        <end position="106"/>
    </location>
</feature>
<dbReference type="RefSeq" id="WP_066823189.1">
    <property type="nucleotide sequence ID" value="NZ_LTBA01000006.1"/>
</dbReference>
<protein>
    <submittedName>
        <fullName evidence="2">Nucleotidyltransferase domain protein</fullName>
    </submittedName>
</protein>
<organism evidence="2 3">
    <name type="scientific">Clostridium tepidiprofundi DSM 19306</name>
    <dbReference type="NCBI Taxonomy" id="1121338"/>
    <lineage>
        <taxon>Bacteria</taxon>
        <taxon>Bacillati</taxon>
        <taxon>Bacillota</taxon>
        <taxon>Clostridia</taxon>
        <taxon>Eubacteriales</taxon>
        <taxon>Clostridiaceae</taxon>
        <taxon>Clostridium</taxon>
    </lineage>
</organism>
<dbReference type="PATRIC" id="fig|1121338.3.peg.933"/>
<dbReference type="InterPro" id="IPR043519">
    <property type="entry name" value="NT_sf"/>
</dbReference>
<dbReference type="Pfam" id="PF18765">
    <property type="entry name" value="Polbeta"/>
    <property type="match status" value="1"/>
</dbReference>
<keyword evidence="3" id="KW-1185">Reference proteome</keyword>
<accession>A0A151B616</accession>
<dbReference type="SUPFAM" id="SSF81301">
    <property type="entry name" value="Nucleotidyltransferase"/>
    <property type="match status" value="1"/>
</dbReference>
<dbReference type="InterPro" id="IPR041633">
    <property type="entry name" value="Polbeta"/>
</dbReference>
<dbReference type="EMBL" id="LTBA01000006">
    <property type="protein sequence ID" value="KYH35087.1"/>
    <property type="molecule type" value="Genomic_DNA"/>
</dbReference>
<gene>
    <name evidence="2" type="ORF">CLTEP_09070</name>
</gene>
<dbReference type="CDD" id="cd05403">
    <property type="entry name" value="NT_KNTase_like"/>
    <property type="match status" value="1"/>
</dbReference>
<name>A0A151B616_9CLOT</name>